<name>A0ABZ2CTW6_9BACI</name>
<gene>
    <name evidence="2" type="ORF">V5G21_14005</name>
</gene>
<feature type="transmembrane region" description="Helical" evidence="1">
    <location>
        <begin position="5"/>
        <end position="21"/>
    </location>
</feature>
<evidence type="ECO:0008006" key="4">
    <source>
        <dbReference type="Google" id="ProtNLM"/>
    </source>
</evidence>
<sequence length="54" mass="5897">MKRIFIGYVALLIGLGVLLLYLGVSELAITCTMFVLLVLGSILSLLFKPRKAQS</sequence>
<evidence type="ECO:0000313" key="3">
    <source>
        <dbReference type="Proteomes" id="UP001341136"/>
    </source>
</evidence>
<keyword evidence="1" id="KW-1133">Transmembrane helix</keyword>
<dbReference type="Proteomes" id="UP001341136">
    <property type="component" value="Chromosome"/>
</dbReference>
<feature type="transmembrane region" description="Helical" evidence="1">
    <location>
        <begin position="27"/>
        <end position="47"/>
    </location>
</feature>
<dbReference type="RefSeq" id="WP_156323107.1">
    <property type="nucleotide sequence ID" value="NZ_CP144921.1"/>
</dbReference>
<keyword evidence="1" id="KW-0472">Membrane</keyword>
<evidence type="ECO:0000313" key="2">
    <source>
        <dbReference type="EMBL" id="WWA28852.1"/>
    </source>
</evidence>
<proteinExistence type="predicted"/>
<accession>A0ABZ2CTW6</accession>
<protein>
    <recommendedName>
        <fullName evidence="4">DUF2207 domain-containing protein</fullName>
    </recommendedName>
</protein>
<reference evidence="2 3" key="1">
    <citation type="submission" date="2024-01" db="EMBL/GenBank/DDBJ databases">
        <title>Culturomics analysis of mouse respiratory tract.</title>
        <authorList>
            <person name="Phillips A.M."/>
            <person name="Collette N.M."/>
            <person name="Mageeney C.M."/>
            <person name="Sinha A."/>
            <person name="Hern K.E."/>
            <person name="Arkin A.P."/>
            <person name="Williams K.P."/>
            <person name="Branda S."/>
        </authorList>
    </citation>
    <scope>NUCLEOTIDE SEQUENCE [LARGE SCALE GENOMIC DNA]</scope>
    <source>
        <strain evidence="2 3">CP20</strain>
    </source>
</reference>
<keyword evidence="1" id="KW-0812">Transmembrane</keyword>
<keyword evidence="3" id="KW-1185">Reference proteome</keyword>
<organism evidence="2 3">
    <name type="scientific">Shouchella rhizosphaerae</name>
    <dbReference type="NCBI Taxonomy" id="866786"/>
    <lineage>
        <taxon>Bacteria</taxon>
        <taxon>Bacillati</taxon>
        <taxon>Bacillota</taxon>
        <taxon>Bacilli</taxon>
        <taxon>Bacillales</taxon>
        <taxon>Bacillaceae</taxon>
        <taxon>Shouchella</taxon>
    </lineage>
</organism>
<dbReference type="EMBL" id="CP144921">
    <property type="protein sequence ID" value="WWA28852.1"/>
    <property type="molecule type" value="Genomic_DNA"/>
</dbReference>
<evidence type="ECO:0000256" key="1">
    <source>
        <dbReference type="SAM" id="Phobius"/>
    </source>
</evidence>